<dbReference type="Proteomes" id="UP001168972">
    <property type="component" value="Unassembled WGS sequence"/>
</dbReference>
<dbReference type="FunFam" id="2.60.40.770:FF:000001">
    <property type="entry name" value="NPC intracellular cholesterol transporter 2"/>
    <property type="match status" value="1"/>
</dbReference>
<keyword evidence="3" id="KW-0964">Secreted</keyword>
<dbReference type="InterPro" id="IPR003172">
    <property type="entry name" value="ML_dom"/>
</dbReference>
<evidence type="ECO:0000256" key="4">
    <source>
        <dbReference type="SAM" id="SignalP"/>
    </source>
</evidence>
<gene>
    <name evidence="6" type="ORF">PV327_000939</name>
</gene>
<sequence length="148" mass="16345">MFMKVLIIASLCVSATLQYTPFAACKAGAPPSELRVEGCTKSPCVFSRGQDVIAEWDFKVVANTENLRPVVLVKAFGMEVDYSLPEQNACNSLINGKCPLNEGESVTYALQMPISPKYPKIRVHLKFSLVDDKDNIHACFEMDAKIVK</sequence>
<feature type="chain" id="PRO_5041383894" description="MD-2-related lipid-recognition domain-containing protein" evidence="4">
    <location>
        <begin position="19"/>
        <end position="148"/>
    </location>
</feature>
<evidence type="ECO:0000256" key="1">
    <source>
        <dbReference type="ARBA" id="ARBA00004613"/>
    </source>
</evidence>
<dbReference type="EMBL" id="JAQQBR010000001">
    <property type="protein sequence ID" value="KAK0182847.1"/>
    <property type="molecule type" value="Genomic_DNA"/>
</dbReference>
<dbReference type="Pfam" id="PF02221">
    <property type="entry name" value="E1_DerP2_DerF2"/>
    <property type="match status" value="1"/>
</dbReference>
<organism evidence="6 7">
    <name type="scientific">Microctonus hyperodae</name>
    <name type="common">Parasitoid wasp</name>
    <dbReference type="NCBI Taxonomy" id="165561"/>
    <lineage>
        <taxon>Eukaryota</taxon>
        <taxon>Metazoa</taxon>
        <taxon>Ecdysozoa</taxon>
        <taxon>Arthropoda</taxon>
        <taxon>Hexapoda</taxon>
        <taxon>Insecta</taxon>
        <taxon>Pterygota</taxon>
        <taxon>Neoptera</taxon>
        <taxon>Endopterygota</taxon>
        <taxon>Hymenoptera</taxon>
        <taxon>Apocrita</taxon>
        <taxon>Ichneumonoidea</taxon>
        <taxon>Braconidae</taxon>
        <taxon>Euphorinae</taxon>
        <taxon>Microctonus</taxon>
    </lineage>
</organism>
<evidence type="ECO:0000313" key="7">
    <source>
        <dbReference type="Proteomes" id="UP001168972"/>
    </source>
</evidence>
<protein>
    <recommendedName>
        <fullName evidence="5">MD-2-related lipid-recognition domain-containing protein</fullName>
    </recommendedName>
</protein>
<evidence type="ECO:0000256" key="3">
    <source>
        <dbReference type="ARBA" id="ARBA00022525"/>
    </source>
</evidence>
<feature type="signal peptide" evidence="4">
    <location>
        <begin position="1"/>
        <end position="18"/>
    </location>
</feature>
<comment type="similarity">
    <text evidence="2">Belongs to the NPC2 family.</text>
</comment>
<evidence type="ECO:0000256" key="2">
    <source>
        <dbReference type="ARBA" id="ARBA00006370"/>
    </source>
</evidence>
<dbReference type="AlphaFoldDB" id="A0AA39L2T7"/>
<feature type="domain" description="MD-2-related lipid-recognition" evidence="5">
    <location>
        <begin position="22"/>
        <end position="144"/>
    </location>
</feature>
<dbReference type="PANTHER" id="PTHR11306:SF36">
    <property type="entry name" value="NIEMANN-PICK TYPE C-2C-RELATED"/>
    <property type="match status" value="1"/>
</dbReference>
<proteinExistence type="inferred from homology"/>
<keyword evidence="4" id="KW-0732">Signal</keyword>
<dbReference type="SMART" id="SM00737">
    <property type="entry name" value="ML"/>
    <property type="match status" value="1"/>
</dbReference>
<name>A0AA39L2T7_MICHY</name>
<keyword evidence="7" id="KW-1185">Reference proteome</keyword>
<reference evidence="6" key="1">
    <citation type="journal article" date="2023" name="bioRxiv">
        <title>Scaffold-level genome assemblies of two parasitoid biocontrol wasps reveal the parthenogenesis mechanism and an associated novel virus.</title>
        <authorList>
            <person name="Inwood S."/>
            <person name="Skelly J."/>
            <person name="Guhlin J."/>
            <person name="Harrop T."/>
            <person name="Goldson S."/>
            <person name="Dearden P."/>
        </authorList>
    </citation>
    <scope>NUCLEOTIDE SEQUENCE</scope>
    <source>
        <strain evidence="6">Lincoln</strain>
        <tissue evidence="6">Whole body</tissue>
    </source>
</reference>
<dbReference type="PANTHER" id="PTHR11306">
    <property type="entry name" value="NIEMANN PICK TYPE C2 PROTEIN NPC2-RELATED"/>
    <property type="match status" value="1"/>
</dbReference>
<evidence type="ECO:0000259" key="5">
    <source>
        <dbReference type="SMART" id="SM00737"/>
    </source>
</evidence>
<reference evidence="6" key="2">
    <citation type="submission" date="2023-03" db="EMBL/GenBank/DDBJ databases">
        <authorList>
            <person name="Inwood S.N."/>
            <person name="Skelly J.G."/>
            <person name="Guhlin J."/>
            <person name="Harrop T.W.R."/>
            <person name="Goldson S.G."/>
            <person name="Dearden P.K."/>
        </authorList>
    </citation>
    <scope>NUCLEOTIDE SEQUENCE</scope>
    <source>
        <strain evidence="6">Lincoln</strain>
        <tissue evidence="6">Whole body</tissue>
    </source>
</reference>
<dbReference type="InterPro" id="IPR039670">
    <property type="entry name" value="NPC2-like"/>
</dbReference>
<dbReference type="Gene3D" id="2.60.40.770">
    <property type="match status" value="1"/>
</dbReference>
<dbReference type="SUPFAM" id="SSF81296">
    <property type="entry name" value="E set domains"/>
    <property type="match status" value="1"/>
</dbReference>
<comment type="subcellular location">
    <subcellularLocation>
        <location evidence="1">Secreted</location>
    </subcellularLocation>
</comment>
<accession>A0AA39L2T7</accession>
<dbReference type="GO" id="GO:0005576">
    <property type="term" value="C:extracellular region"/>
    <property type="evidence" value="ECO:0007669"/>
    <property type="project" value="UniProtKB-SubCell"/>
</dbReference>
<evidence type="ECO:0000313" key="6">
    <source>
        <dbReference type="EMBL" id="KAK0182847.1"/>
    </source>
</evidence>
<dbReference type="InterPro" id="IPR014756">
    <property type="entry name" value="Ig_E-set"/>
</dbReference>
<dbReference type="GO" id="GO:0015918">
    <property type="term" value="P:sterol transport"/>
    <property type="evidence" value="ECO:0007669"/>
    <property type="project" value="InterPro"/>
</dbReference>
<comment type="caution">
    <text evidence="6">The sequence shown here is derived from an EMBL/GenBank/DDBJ whole genome shotgun (WGS) entry which is preliminary data.</text>
</comment>
<dbReference type="GO" id="GO:0032934">
    <property type="term" value="F:sterol binding"/>
    <property type="evidence" value="ECO:0007669"/>
    <property type="project" value="InterPro"/>
</dbReference>